<dbReference type="PANTHER" id="PTHR10000">
    <property type="entry name" value="PHOSPHOSERINE PHOSPHATASE"/>
    <property type="match status" value="1"/>
</dbReference>
<dbReference type="CDD" id="cd07516">
    <property type="entry name" value="HAD_Pase"/>
    <property type="match status" value="1"/>
</dbReference>
<dbReference type="InterPro" id="IPR036412">
    <property type="entry name" value="HAD-like_sf"/>
</dbReference>
<dbReference type="PANTHER" id="PTHR10000:SF8">
    <property type="entry name" value="HAD SUPERFAMILY HYDROLASE-LIKE, TYPE 3"/>
    <property type="match status" value="1"/>
</dbReference>
<dbReference type="InterPro" id="IPR000150">
    <property type="entry name" value="Cof"/>
</dbReference>
<accession>A0A7V7RLC7</accession>
<dbReference type="GO" id="GO:0016791">
    <property type="term" value="F:phosphatase activity"/>
    <property type="evidence" value="ECO:0007669"/>
    <property type="project" value="TreeGrafter"/>
</dbReference>
<protein>
    <submittedName>
        <fullName evidence="1">HAD family hydrolase</fullName>
    </submittedName>
</protein>
<dbReference type="PROSITE" id="PS01229">
    <property type="entry name" value="COF_2"/>
    <property type="match status" value="1"/>
</dbReference>
<dbReference type="OrthoDB" id="9806027at2"/>
<dbReference type="Pfam" id="PF08282">
    <property type="entry name" value="Hydrolase_3"/>
    <property type="match status" value="1"/>
</dbReference>
<dbReference type="RefSeq" id="WP_151573849.1">
    <property type="nucleotide sequence ID" value="NZ_WBOT01000003.1"/>
</dbReference>
<dbReference type="NCBIfam" id="TIGR01484">
    <property type="entry name" value="HAD-SF-IIB"/>
    <property type="match status" value="1"/>
</dbReference>
<dbReference type="Gene3D" id="3.30.1240.10">
    <property type="match status" value="1"/>
</dbReference>
<sequence length="286" mass="32166">MKYHVLAIDMDGTILDESREINRKNVEAIQEFRNKGGHVIVCSGRSPLSTRWLAEYIGLAEPIIAYNGAVIQNYDGGIRSTLHFKQNDLMRIASYCEENRLYLQLYEGDQLIVSEKNNRNERWVEHNILALEQSGASKERCDYYRSQCSVQHTENLRTYLEKNKPNISKAAIFAEREKTMKCAGDLHEEKLDIHISSSLNYANLEISPLNGTKEYALQTVVEELGFTLNEAAAIGDNYNDLGMLKAAGMGIAMGNAPEEVKEAANFTTVTNDEAGVAYAIQNYILK</sequence>
<keyword evidence="1" id="KW-0378">Hydrolase</keyword>
<name>A0A7V7RLC7_9BACI</name>
<dbReference type="SFLD" id="SFLDG01140">
    <property type="entry name" value="C2.B:_Phosphomannomutase_and_P"/>
    <property type="match status" value="1"/>
</dbReference>
<organism evidence="1 2">
    <name type="scientific">Bacillus mesophilum</name>
    <dbReference type="NCBI Taxonomy" id="1071718"/>
    <lineage>
        <taxon>Bacteria</taxon>
        <taxon>Bacillati</taxon>
        <taxon>Bacillota</taxon>
        <taxon>Bacilli</taxon>
        <taxon>Bacillales</taxon>
        <taxon>Bacillaceae</taxon>
        <taxon>Bacillus</taxon>
    </lineage>
</organism>
<dbReference type="SUPFAM" id="SSF56784">
    <property type="entry name" value="HAD-like"/>
    <property type="match status" value="1"/>
</dbReference>
<dbReference type="Proteomes" id="UP000441354">
    <property type="component" value="Unassembled WGS sequence"/>
</dbReference>
<reference evidence="1 2" key="1">
    <citation type="journal article" date="2014" name="Arch. Microbiol.">
        <title>Bacillus mesophilum sp. nov., strain IITR-54T, a novel 4-chlorobiphenyl dechlorinating bacterium.</title>
        <authorList>
            <person name="Manickam N."/>
            <person name="Singh N.K."/>
            <person name="Bajaj A."/>
            <person name="Kumar R.M."/>
            <person name="Kaur G."/>
            <person name="Kaur N."/>
            <person name="Bala M."/>
            <person name="Kumar A."/>
            <person name="Mayilraj S."/>
        </authorList>
    </citation>
    <scope>NUCLEOTIDE SEQUENCE [LARGE SCALE GENOMIC DNA]</scope>
    <source>
        <strain evidence="1 2">IITR-54</strain>
    </source>
</reference>
<dbReference type="InterPro" id="IPR023214">
    <property type="entry name" value="HAD_sf"/>
</dbReference>
<comment type="caution">
    <text evidence="1">The sequence shown here is derived from an EMBL/GenBank/DDBJ whole genome shotgun (WGS) entry which is preliminary data.</text>
</comment>
<evidence type="ECO:0000313" key="2">
    <source>
        <dbReference type="Proteomes" id="UP000441354"/>
    </source>
</evidence>
<proteinExistence type="predicted"/>
<dbReference type="AlphaFoldDB" id="A0A7V7RLC7"/>
<dbReference type="InterPro" id="IPR006379">
    <property type="entry name" value="HAD-SF_hydro_IIB"/>
</dbReference>
<keyword evidence="2" id="KW-1185">Reference proteome</keyword>
<dbReference type="Gene3D" id="3.40.50.1000">
    <property type="entry name" value="HAD superfamily/HAD-like"/>
    <property type="match status" value="1"/>
</dbReference>
<dbReference type="GO" id="GO:0000287">
    <property type="term" value="F:magnesium ion binding"/>
    <property type="evidence" value="ECO:0007669"/>
    <property type="project" value="TreeGrafter"/>
</dbReference>
<dbReference type="SFLD" id="SFLDS00003">
    <property type="entry name" value="Haloacid_Dehalogenase"/>
    <property type="match status" value="1"/>
</dbReference>
<dbReference type="NCBIfam" id="TIGR00099">
    <property type="entry name" value="Cof-subfamily"/>
    <property type="match status" value="1"/>
</dbReference>
<dbReference type="GO" id="GO:0005829">
    <property type="term" value="C:cytosol"/>
    <property type="evidence" value="ECO:0007669"/>
    <property type="project" value="TreeGrafter"/>
</dbReference>
<gene>
    <name evidence="1" type="ORF">F7732_10665</name>
</gene>
<evidence type="ECO:0000313" key="1">
    <source>
        <dbReference type="EMBL" id="KAB2332551.1"/>
    </source>
</evidence>
<dbReference type="EMBL" id="WBOT01000003">
    <property type="protein sequence ID" value="KAB2332551.1"/>
    <property type="molecule type" value="Genomic_DNA"/>
</dbReference>